<name>A0A4Q4SS72_9PEZI</name>
<dbReference type="AlphaFoldDB" id="A0A4Q4SS72"/>
<evidence type="ECO:0000256" key="1">
    <source>
        <dbReference type="SAM" id="MobiDB-lite"/>
    </source>
</evidence>
<dbReference type="Proteomes" id="UP000293360">
    <property type="component" value="Unassembled WGS sequence"/>
</dbReference>
<gene>
    <name evidence="2" type="ORF">DL764_010779</name>
</gene>
<dbReference type="OrthoDB" id="4755243at2759"/>
<organism evidence="2 3">
    <name type="scientific">Monosporascus ibericus</name>
    <dbReference type="NCBI Taxonomy" id="155417"/>
    <lineage>
        <taxon>Eukaryota</taxon>
        <taxon>Fungi</taxon>
        <taxon>Dikarya</taxon>
        <taxon>Ascomycota</taxon>
        <taxon>Pezizomycotina</taxon>
        <taxon>Sordariomycetes</taxon>
        <taxon>Xylariomycetidae</taxon>
        <taxon>Xylariales</taxon>
        <taxon>Xylariales incertae sedis</taxon>
        <taxon>Monosporascus</taxon>
    </lineage>
</organism>
<accession>A0A4Q4SS72</accession>
<evidence type="ECO:0000313" key="2">
    <source>
        <dbReference type="EMBL" id="RYO74626.1"/>
    </source>
</evidence>
<keyword evidence="3" id="KW-1185">Reference proteome</keyword>
<proteinExistence type="predicted"/>
<evidence type="ECO:0000313" key="3">
    <source>
        <dbReference type="Proteomes" id="UP000293360"/>
    </source>
</evidence>
<protein>
    <submittedName>
        <fullName evidence="2">Uncharacterized protein</fullName>
    </submittedName>
</protein>
<feature type="region of interest" description="Disordered" evidence="1">
    <location>
        <begin position="373"/>
        <end position="399"/>
    </location>
</feature>
<reference evidence="2 3" key="1">
    <citation type="submission" date="2018-06" db="EMBL/GenBank/DDBJ databases">
        <title>Complete Genomes of Monosporascus.</title>
        <authorList>
            <person name="Robinson A.J."/>
            <person name="Natvig D.O."/>
        </authorList>
    </citation>
    <scope>NUCLEOTIDE SEQUENCE [LARGE SCALE GENOMIC DNA]</scope>
    <source>
        <strain evidence="2 3">CBS 110550</strain>
    </source>
</reference>
<sequence length="399" mass="44209">MSASAEGPNVLTKNLLKRPSPRLQAAGDMDQAAPGGAHIDAYQRPLRVNNGTSFKIAGALRHLLVTESESASGGSYDLHYTPGREGYEVSCGGDVRDDGHILRLHLPHSKTIEIERHDVSESALLVPVSLRRIFLQEPDAACDGPARGLAPRSSKHAGDFQELDGRAELNGKQSYKLREFLPPSFIIPDLATDDGNMLFQQREDYVVVLQLTLRNVWVIQHAYAKLLKYKEGLIKRYLDTVDPKAVNSRKFSREYYEDLGLANLPSKNKLGRLLDVKSSTYGDATDGMMIFLATPASQGGFEFIEAVTGDRVVMNDNVRSSNLILPVTEASIRKLYDVYRSIRKATSEERRASKDKLFAATLPVNELEKQFNFTGGGEANETAAGRKRRRMLDDDAGRD</sequence>
<dbReference type="EMBL" id="QJNU01001582">
    <property type="protein sequence ID" value="RYO74626.1"/>
    <property type="molecule type" value="Genomic_DNA"/>
</dbReference>
<comment type="caution">
    <text evidence="2">The sequence shown here is derived from an EMBL/GenBank/DDBJ whole genome shotgun (WGS) entry which is preliminary data.</text>
</comment>